<dbReference type="PANTHER" id="PTHR39428:SF1">
    <property type="entry name" value="F420H(2)-DEPENDENT QUINONE REDUCTASE RV1261C"/>
    <property type="match status" value="1"/>
</dbReference>
<dbReference type="AlphaFoldDB" id="A0A8J3SFN3"/>
<dbReference type="InterPro" id="IPR012349">
    <property type="entry name" value="Split_barrel_FMN-bd"/>
</dbReference>
<comment type="catalytic activity">
    <reaction evidence="2">
        <text>oxidized coenzyme F420-(gamma-L-Glu)(n) + a quinol + H(+) = reduced coenzyme F420-(gamma-L-Glu)(n) + a quinone</text>
        <dbReference type="Rhea" id="RHEA:39663"/>
        <dbReference type="Rhea" id="RHEA-COMP:12939"/>
        <dbReference type="Rhea" id="RHEA-COMP:14378"/>
        <dbReference type="ChEBI" id="CHEBI:15378"/>
        <dbReference type="ChEBI" id="CHEBI:24646"/>
        <dbReference type="ChEBI" id="CHEBI:132124"/>
        <dbReference type="ChEBI" id="CHEBI:133980"/>
        <dbReference type="ChEBI" id="CHEBI:139511"/>
    </reaction>
</comment>
<dbReference type="PANTHER" id="PTHR39428">
    <property type="entry name" value="F420H(2)-DEPENDENT QUINONE REDUCTASE RV1261C"/>
    <property type="match status" value="1"/>
</dbReference>
<comment type="similarity">
    <text evidence="1">Belongs to the F420H(2)-dependent quinone reductase family.</text>
</comment>
<name>A0A8J3SFN3_9ACTN</name>
<dbReference type="Gene3D" id="2.30.110.10">
    <property type="entry name" value="Electron Transport, Fmn-binding Protein, Chain A"/>
    <property type="match status" value="1"/>
</dbReference>
<organism evidence="3 4">
    <name type="scientific">Planobispora siamensis</name>
    <dbReference type="NCBI Taxonomy" id="936338"/>
    <lineage>
        <taxon>Bacteria</taxon>
        <taxon>Bacillati</taxon>
        <taxon>Actinomycetota</taxon>
        <taxon>Actinomycetes</taxon>
        <taxon>Streptosporangiales</taxon>
        <taxon>Streptosporangiaceae</taxon>
        <taxon>Planobispora</taxon>
    </lineage>
</organism>
<dbReference type="Pfam" id="PF04075">
    <property type="entry name" value="F420H2_quin_red"/>
    <property type="match status" value="1"/>
</dbReference>
<dbReference type="GO" id="GO:0016491">
    <property type="term" value="F:oxidoreductase activity"/>
    <property type="evidence" value="ECO:0007669"/>
    <property type="project" value="InterPro"/>
</dbReference>
<protein>
    <submittedName>
        <fullName evidence="3">Nitroreductase</fullName>
    </submittedName>
</protein>
<keyword evidence="4" id="KW-1185">Reference proteome</keyword>
<dbReference type="GO" id="GO:0005886">
    <property type="term" value="C:plasma membrane"/>
    <property type="evidence" value="ECO:0007669"/>
    <property type="project" value="TreeGrafter"/>
</dbReference>
<sequence length="140" mass="15884">MAEEVFDSPNPWVARHIRDYVETGGVARPGVPDLLLTTRGRRSGRLRRTVLVYARDGDRYVVTASNGGADEHPAWYLNLTHDPRVVVQVGTETFAAHARTAGSEEKPRLWRLMVEVMPVYQEYRDRTDRDIPVVVIERAG</sequence>
<evidence type="ECO:0000256" key="1">
    <source>
        <dbReference type="ARBA" id="ARBA00008710"/>
    </source>
</evidence>
<dbReference type="SUPFAM" id="SSF50475">
    <property type="entry name" value="FMN-binding split barrel"/>
    <property type="match status" value="1"/>
</dbReference>
<reference evidence="3 4" key="1">
    <citation type="submission" date="2021-01" db="EMBL/GenBank/DDBJ databases">
        <title>Whole genome shotgun sequence of Planobispora siamensis NBRC 107568.</title>
        <authorList>
            <person name="Komaki H."/>
            <person name="Tamura T."/>
        </authorList>
    </citation>
    <scope>NUCLEOTIDE SEQUENCE [LARGE SCALE GENOMIC DNA]</scope>
    <source>
        <strain evidence="3 4">NBRC 107568</strain>
    </source>
</reference>
<gene>
    <name evidence="3" type="ORF">Psi01_22600</name>
</gene>
<dbReference type="EMBL" id="BOOJ01000022">
    <property type="protein sequence ID" value="GIH91630.1"/>
    <property type="molecule type" value="Genomic_DNA"/>
</dbReference>
<dbReference type="Proteomes" id="UP000619788">
    <property type="component" value="Unassembled WGS sequence"/>
</dbReference>
<dbReference type="NCBIfam" id="TIGR00026">
    <property type="entry name" value="hi_GC_TIGR00026"/>
    <property type="match status" value="1"/>
</dbReference>
<evidence type="ECO:0000313" key="4">
    <source>
        <dbReference type="Proteomes" id="UP000619788"/>
    </source>
</evidence>
<proteinExistence type="inferred from homology"/>
<evidence type="ECO:0000313" key="3">
    <source>
        <dbReference type="EMBL" id="GIH91630.1"/>
    </source>
</evidence>
<dbReference type="InterPro" id="IPR004378">
    <property type="entry name" value="F420H2_quin_Rdtase"/>
</dbReference>
<dbReference type="GO" id="GO:0070967">
    <property type="term" value="F:coenzyme F420 binding"/>
    <property type="evidence" value="ECO:0007669"/>
    <property type="project" value="TreeGrafter"/>
</dbReference>
<evidence type="ECO:0000256" key="2">
    <source>
        <dbReference type="ARBA" id="ARBA00049106"/>
    </source>
</evidence>
<accession>A0A8J3SFN3</accession>
<comment type="caution">
    <text evidence="3">The sequence shown here is derived from an EMBL/GenBank/DDBJ whole genome shotgun (WGS) entry which is preliminary data.</text>
</comment>
<dbReference type="RefSeq" id="WP_204063902.1">
    <property type="nucleotide sequence ID" value="NZ_BOOJ01000022.1"/>
</dbReference>